<dbReference type="PANTHER" id="PTHR43105:SF13">
    <property type="entry name" value="NADH-UBIQUINONE OXIDOREDUCTASE 75 KDA SUBUNIT, MITOCHONDRIAL"/>
    <property type="match status" value="1"/>
</dbReference>
<dbReference type="GO" id="GO:0051536">
    <property type="term" value="F:iron-sulfur cluster binding"/>
    <property type="evidence" value="ECO:0007669"/>
    <property type="project" value="UniProtKB-KW"/>
</dbReference>
<comment type="cofactor">
    <cofactor evidence="1">
        <name>[4Fe-4S] cluster</name>
        <dbReference type="ChEBI" id="CHEBI:49883"/>
    </cofactor>
</comment>
<dbReference type="GO" id="GO:0045333">
    <property type="term" value="P:cellular respiration"/>
    <property type="evidence" value="ECO:0007669"/>
    <property type="project" value="UniProtKB-ARBA"/>
</dbReference>
<evidence type="ECO:0000256" key="5">
    <source>
        <dbReference type="ARBA" id="ARBA00034078"/>
    </source>
</evidence>
<evidence type="ECO:0000256" key="4">
    <source>
        <dbReference type="ARBA" id="ARBA00023014"/>
    </source>
</evidence>
<dbReference type="InterPro" id="IPR006657">
    <property type="entry name" value="MoPterin_dinucl-bd_dom"/>
</dbReference>
<dbReference type="GO" id="GO:0016020">
    <property type="term" value="C:membrane"/>
    <property type="evidence" value="ECO:0007669"/>
    <property type="project" value="TreeGrafter"/>
</dbReference>
<sequence>DMLEQGLETLLLFNVEPEFDTANPAAMAALLKGAKVIALATHRSPWLEAHADFLLPVAAPAETSGTFVNLQGDLQSFRGVARPAGEARPGWKVLRVLGNLTDLKQFEYESSEEVREELLAAAGEPALDNALDGSAAPGATLAGAELERVGGVPIYASDMLVRRARALQQTPDAWKSALHLHPDTAASLGLGEGDSAVLKQGEGSLTLPVALDGRVATGCVWLPTGVPGSELLGEGFGPVSLEKA</sequence>
<dbReference type="SUPFAM" id="SSF53706">
    <property type="entry name" value="Formate dehydrogenase/DMSO reductase, domains 1-3"/>
    <property type="match status" value="1"/>
</dbReference>
<organism evidence="8">
    <name type="scientific">Thiolapillus brandeum</name>
    <dbReference type="NCBI Taxonomy" id="1076588"/>
    <lineage>
        <taxon>Bacteria</taxon>
        <taxon>Pseudomonadati</taxon>
        <taxon>Pseudomonadota</taxon>
        <taxon>Gammaproteobacteria</taxon>
        <taxon>Chromatiales</taxon>
        <taxon>Sedimenticolaceae</taxon>
        <taxon>Thiolapillus</taxon>
    </lineage>
</organism>
<dbReference type="GO" id="GO:0016491">
    <property type="term" value="F:oxidoreductase activity"/>
    <property type="evidence" value="ECO:0007669"/>
    <property type="project" value="InterPro"/>
</dbReference>
<name>A0A7C5IXP7_9GAMM</name>
<reference evidence="8" key="1">
    <citation type="journal article" date="2020" name="mSystems">
        <title>Genome- and Community-Level Interaction Insights into Carbon Utilization and Element Cycling Functions of Hydrothermarchaeota in Hydrothermal Sediment.</title>
        <authorList>
            <person name="Zhou Z."/>
            <person name="Liu Y."/>
            <person name="Xu W."/>
            <person name="Pan J."/>
            <person name="Luo Z.H."/>
            <person name="Li M."/>
        </authorList>
    </citation>
    <scope>NUCLEOTIDE SEQUENCE [LARGE SCALE GENOMIC DNA]</scope>
    <source>
        <strain evidence="8">HyVt-535</strain>
    </source>
</reference>
<dbReference type="GO" id="GO:0043546">
    <property type="term" value="F:molybdopterin cofactor binding"/>
    <property type="evidence" value="ECO:0007669"/>
    <property type="project" value="InterPro"/>
</dbReference>
<evidence type="ECO:0000259" key="7">
    <source>
        <dbReference type="Pfam" id="PF01568"/>
    </source>
</evidence>
<dbReference type="Proteomes" id="UP000886100">
    <property type="component" value="Unassembled WGS sequence"/>
</dbReference>
<protein>
    <submittedName>
        <fullName evidence="8">NADH-quinone oxidoreductase subunit G</fullName>
    </submittedName>
</protein>
<dbReference type="InterPro" id="IPR009010">
    <property type="entry name" value="Asp_de-COase-like_dom_sf"/>
</dbReference>
<gene>
    <name evidence="8" type="ORF">ENJ98_00570</name>
</gene>
<evidence type="ECO:0000256" key="3">
    <source>
        <dbReference type="ARBA" id="ARBA00023004"/>
    </source>
</evidence>
<evidence type="ECO:0000256" key="2">
    <source>
        <dbReference type="ARBA" id="ARBA00022723"/>
    </source>
</evidence>
<feature type="non-terminal residue" evidence="8">
    <location>
        <position position="1"/>
    </location>
</feature>
<dbReference type="SUPFAM" id="SSF50692">
    <property type="entry name" value="ADC-like"/>
    <property type="match status" value="1"/>
</dbReference>
<dbReference type="Pfam" id="PF00384">
    <property type="entry name" value="Molybdopterin"/>
    <property type="match status" value="1"/>
</dbReference>
<dbReference type="GO" id="GO:1990204">
    <property type="term" value="C:oxidoreductase complex"/>
    <property type="evidence" value="ECO:0007669"/>
    <property type="project" value="UniProtKB-ARBA"/>
</dbReference>
<comment type="cofactor">
    <cofactor evidence="5">
        <name>[2Fe-2S] cluster</name>
        <dbReference type="ChEBI" id="CHEBI:190135"/>
    </cofactor>
</comment>
<feature type="domain" description="Molybdopterin dinucleotide-binding" evidence="7">
    <location>
        <begin position="176"/>
        <end position="228"/>
    </location>
</feature>
<dbReference type="PANTHER" id="PTHR43105">
    <property type="entry name" value="RESPIRATORY NITRATE REDUCTASE"/>
    <property type="match status" value="1"/>
</dbReference>
<dbReference type="CDD" id="cd02775">
    <property type="entry name" value="MopB_CT"/>
    <property type="match status" value="1"/>
</dbReference>
<feature type="domain" description="Molybdopterin oxidoreductase" evidence="6">
    <location>
        <begin position="6"/>
        <end position="98"/>
    </location>
</feature>
<evidence type="ECO:0000259" key="6">
    <source>
        <dbReference type="Pfam" id="PF00384"/>
    </source>
</evidence>
<evidence type="ECO:0000313" key="8">
    <source>
        <dbReference type="EMBL" id="HHH12709.1"/>
    </source>
</evidence>
<dbReference type="Gene3D" id="3.40.50.740">
    <property type="match status" value="1"/>
</dbReference>
<dbReference type="AlphaFoldDB" id="A0A7C5IXP7"/>
<keyword evidence="4" id="KW-0411">Iron-sulfur</keyword>
<evidence type="ECO:0000256" key="1">
    <source>
        <dbReference type="ARBA" id="ARBA00001966"/>
    </source>
</evidence>
<dbReference type="Gene3D" id="2.40.40.20">
    <property type="match status" value="1"/>
</dbReference>
<keyword evidence="2" id="KW-0479">Metal-binding</keyword>
<comment type="caution">
    <text evidence="8">The sequence shown here is derived from an EMBL/GenBank/DDBJ whole genome shotgun (WGS) entry which is preliminary data.</text>
</comment>
<accession>A0A7C5IXP7</accession>
<keyword evidence="3" id="KW-0408">Iron</keyword>
<dbReference type="EMBL" id="DROM01000036">
    <property type="protein sequence ID" value="HHH12709.1"/>
    <property type="molecule type" value="Genomic_DNA"/>
</dbReference>
<dbReference type="GO" id="GO:0046872">
    <property type="term" value="F:metal ion binding"/>
    <property type="evidence" value="ECO:0007669"/>
    <property type="project" value="UniProtKB-KW"/>
</dbReference>
<dbReference type="Pfam" id="PF01568">
    <property type="entry name" value="Molydop_binding"/>
    <property type="match status" value="1"/>
</dbReference>
<dbReference type="InterPro" id="IPR050123">
    <property type="entry name" value="Prok_molybdopt-oxidoreductase"/>
</dbReference>
<proteinExistence type="predicted"/>
<dbReference type="InterPro" id="IPR006656">
    <property type="entry name" value="Mopterin_OxRdtase"/>
</dbReference>